<sequence length="28" mass="3328">MNGIRGLREKFVMSGLQKDRISRKKCLY</sequence>
<name>A0A0E9TDS5_ANGAN</name>
<dbReference type="EMBL" id="GBXM01056753">
    <property type="protein sequence ID" value="JAH51824.1"/>
    <property type="molecule type" value="Transcribed_RNA"/>
</dbReference>
<organism evidence="1">
    <name type="scientific">Anguilla anguilla</name>
    <name type="common">European freshwater eel</name>
    <name type="synonym">Muraena anguilla</name>
    <dbReference type="NCBI Taxonomy" id="7936"/>
    <lineage>
        <taxon>Eukaryota</taxon>
        <taxon>Metazoa</taxon>
        <taxon>Chordata</taxon>
        <taxon>Craniata</taxon>
        <taxon>Vertebrata</taxon>
        <taxon>Euteleostomi</taxon>
        <taxon>Actinopterygii</taxon>
        <taxon>Neopterygii</taxon>
        <taxon>Teleostei</taxon>
        <taxon>Anguilliformes</taxon>
        <taxon>Anguillidae</taxon>
        <taxon>Anguilla</taxon>
    </lineage>
</organism>
<evidence type="ECO:0000313" key="1">
    <source>
        <dbReference type="EMBL" id="JAH51824.1"/>
    </source>
</evidence>
<reference evidence="1" key="2">
    <citation type="journal article" date="2015" name="Fish Shellfish Immunol.">
        <title>Early steps in the European eel (Anguilla anguilla)-Vibrio vulnificus interaction in the gills: Role of the RtxA13 toxin.</title>
        <authorList>
            <person name="Callol A."/>
            <person name="Pajuelo D."/>
            <person name="Ebbesson L."/>
            <person name="Teles M."/>
            <person name="MacKenzie S."/>
            <person name="Amaro C."/>
        </authorList>
    </citation>
    <scope>NUCLEOTIDE SEQUENCE</scope>
</reference>
<accession>A0A0E9TDS5</accession>
<reference evidence="1" key="1">
    <citation type="submission" date="2014-11" db="EMBL/GenBank/DDBJ databases">
        <authorList>
            <person name="Amaro Gonzalez C."/>
        </authorList>
    </citation>
    <scope>NUCLEOTIDE SEQUENCE</scope>
</reference>
<proteinExistence type="predicted"/>
<dbReference type="AlphaFoldDB" id="A0A0E9TDS5"/>
<protein>
    <submittedName>
        <fullName evidence="1">Uncharacterized protein</fullName>
    </submittedName>
</protein>